<dbReference type="InterPro" id="IPR001054">
    <property type="entry name" value="A/G_cyclase"/>
</dbReference>
<dbReference type="GO" id="GO:0035556">
    <property type="term" value="P:intracellular signal transduction"/>
    <property type="evidence" value="ECO:0007669"/>
    <property type="project" value="InterPro"/>
</dbReference>
<dbReference type="GO" id="GO:0004016">
    <property type="term" value="F:adenylate cyclase activity"/>
    <property type="evidence" value="ECO:0007669"/>
    <property type="project" value="UniProtKB-ARBA"/>
</dbReference>
<dbReference type="EMBL" id="CP016616">
    <property type="protein sequence ID" value="ANY77358.1"/>
    <property type="molecule type" value="Genomic_DNA"/>
</dbReference>
<evidence type="ECO:0000313" key="5">
    <source>
        <dbReference type="EMBL" id="ANY77358.1"/>
    </source>
</evidence>
<keyword evidence="1" id="KW-0677">Repeat</keyword>
<dbReference type="PANTHER" id="PTHR43081">
    <property type="entry name" value="ADENYLATE CYCLASE, TERMINAL-DIFFERENTIATION SPECIFIC-RELATED"/>
    <property type="match status" value="1"/>
</dbReference>
<feature type="domain" description="Guanylate cyclase" evidence="4">
    <location>
        <begin position="14"/>
        <end position="128"/>
    </location>
</feature>
<dbReference type="CDD" id="cd07302">
    <property type="entry name" value="CHD"/>
    <property type="match status" value="1"/>
</dbReference>
<dbReference type="AlphaFoldDB" id="A0A1B2EBL2"/>
<gene>
    <name evidence="5" type="ORF">BB934_03230</name>
</gene>
<dbReference type="Pfam" id="PF00211">
    <property type="entry name" value="Guanylate_cyc"/>
    <property type="match status" value="1"/>
</dbReference>
<dbReference type="Gene3D" id="3.30.70.1230">
    <property type="entry name" value="Nucleotide cyclase"/>
    <property type="match status" value="1"/>
</dbReference>
<dbReference type="PROSITE" id="PS50125">
    <property type="entry name" value="GUANYLATE_CYCLASE_2"/>
    <property type="match status" value="1"/>
</dbReference>
<dbReference type="InterPro" id="IPR011990">
    <property type="entry name" value="TPR-like_helical_dom_sf"/>
</dbReference>
<dbReference type="PROSITE" id="PS50005">
    <property type="entry name" value="TPR"/>
    <property type="match status" value="1"/>
</dbReference>
<dbReference type="InterPro" id="IPR013105">
    <property type="entry name" value="TPR_2"/>
</dbReference>
<dbReference type="RefSeq" id="WP_099508357.1">
    <property type="nucleotide sequence ID" value="NZ_CP016616.1"/>
</dbReference>
<dbReference type="PANTHER" id="PTHR43081:SF19">
    <property type="entry name" value="PH-SENSITIVE ADENYLATE CYCLASE RV1264"/>
    <property type="match status" value="1"/>
</dbReference>
<sequence>MDRQEHRVERRLAAIFAADVAGYSRLISQDEVGTLRTLATYREITDRLIAEYGGRIANTAGDSVLAEFPSAVDAVQCAVDIQNALAQTSQDAPEECHLQFRIGIHVGDVIVRGGDLLGDRVNIAARLQGLANPGGICISGAAHDYVRKTLSLSFTDLGLQQMKNIEEPIRAYAFPADSSERSPTVPKPPATLSDKPSLTVLPFKNFSEDREHLYFAEGLRDDLIAALLRFSGLVIIPSSSRPDPQRIGHPAADLGATYLLEGSVRRSGHHGRVTAQLTGPSGEGVWAEKYDFELDDIFTVQDELARSIPAALKIELEGHERYLALTKPPANLAAYDYYLRGRHLERSLAQVDRRRAISMFVKAIEVDPQYSRGYLGLARTKILSFRWNEPSDPATVLAEAFDAAVTATTLDPNDAECHWALGLIHLWRREPEEAIACYERARSLSPNHADLLGDMCDALTYVGRPQEAIQVGELALHLNPHQPDTYLWNVAAGYYLCGDYKGALGYLQRMAQPGPAYRLFAATYAQLGRLEDAKHAVAELLKINPAFSISRFAAQAPYTNPNDLARYVTGLRLAGLPE</sequence>
<accession>A0A1B2EBL2</accession>
<dbReference type="Pfam" id="PF07719">
    <property type="entry name" value="TPR_2"/>
    <property type="match status" value="1"/>
</dbReference>
<reference evidence="5" key="1">
    <citation type="submission" date="2016-07" db="EMBL/GenBank/DDBJ databases">
        <title>Microvirga ossetica sp. nov. a new species of rhizobia isolated from root nodules of the legume species Vicia alpestris Steven originated from North Ossetia region in the Caucasus.</title>
        <authorList>
            <person name="Safronova V.I."/>
            <person name="Kuznetsova I.G."/>
            <person name="Sazanova A.L."/>
            <person name="Belimov A."/>
            <person name="Andronov E."/>
            <person name="Osledkin Y.S."/>
            <person name="Onishchuk O.P."/>
            <person name="Kurchak O.N."/>
            <person name="Shaposhnikov A.I."/>
            <person name="Willems A."/>
            <person name="Tikhonovich I.A."/>
        </authorList>
    </citation>
    <scope>NUCLEOTIDE SEQUENCE [LARGE SCALE GENOMIC DNA]</scope>
    <source>
        <strain evidence="5">V5/3M</strain>
    </source>
</reference>
<protein>
    <recommendedName>
        <fullName evidence="4">Guanylate cyclase domain-containing protein</fullName>
    </recommendedName>
</protein>
<dbReference type="KEGG" id="moc:BB934_03230"/>
<dbReference type="SUPFAM" id="SSF48452">
    <property type="entry name" value="TPR-like"/>
    <property type="match status" value="1"/>
</dbReference>
<organism evidence="5">
    <name type="scientific">Microvirga ossetica</name>
    <dbReference type="NCBI Taxonomy" id="1882682"/>
    <lineage>
        <taxon>Bacteria</taxon>
        <taxon>Pseudomonadati</taxon>
        <taxon>Pseudomonadota</taxon>
        <taxon>Alphaproteobacteria</taxon>
        <taxon>Hyphomicrobiales</taxon>
        <taxon>Methylobacteriaceae</taxon>
        <taxon>Microvirga</taxon>
    </lineage>
</organism>
<keyword evidence="2 3" id="KW-0802">TPR repeat</keyword>
<dbReference type="InterPro" id="IPR029787">
    <property type="entry name" value="Nucleotide_cyclase"/>
</dbReference>
<dbReference type="OrthoDB" id="54411at2"/>
<dbReference type="InterPro" id="IPR050697">
    <property type="entry name" value="Adenylyl/Guanylyl_Cyclase_3/4"/>
</dbReference>
<name>A0A1B2EBL2_9HYPH</name>
<dbReference type="Gene3D" id="1.25.40.10">
    <property type="entry name" value="Tetratricopeptide repeat domain"/>
    <property type="match status" value="1"/>
</dbReference>
<dbReference type="GO" id="GO:0006171">
    <property type="term" value="P:cAMP biosynthetic process"/>
    <property type="evidence" value="ECO:0007669"/>
    <property type="project" value="TreeGrafter"/>
</dbReference>
<evidence type="ECO:0000256" key="1">
    <source>
        <dbReference type="ARBA" id="ARBA00022737"/>
    </source>
</evidence>
<dbReference type="SMART" id="SM00028">
    <property type="entry name" value="TPR"/>
    <property type="match status" value="4"/>
</dbReference>
<dbReference type="InterPro" id="IPR019734">
    <property type="entry name" value="TPR_rpt"/>
</dbReference>
<dbReference type="SUPFAM" id="SSF55073">
    <property type="entry name" value="Nucleotide cyclase"/>
    <property type="match status" value="1"/>
</dbReference>
<feature type="repeat" description="TPR" evidence="3">
    <location>
        <begin position="415"/>
        <end position="448"/>
    </location>
</feature>
<evidence type="ECO:0000259" key="4">
    <source>
        <dbReference type="PROSITE" id="PS50125"/>
    </source>
</evidence>
<evidence type="ECO:0000256" key="3">
    <source>
        <dbReference type="PROSITE-ProRule" id="PRU00339"/>
    </source>
</evidence>
<proteinExistence type="predicted"/>
<evidence type="ECO:0000256" key="2">
    <source>
        <dbReference type="ARBA" id="ARBA00022803"/>
    </source>
</evidence>